<evidence type="ECO:0000313" key="2">
    <source>
        <dbReference type="EMBL" id="OHA80943.1"/>
    </source>
</evidence>
<name>A0A1G2S757_9BACT</name>
<keyword evidence="1" id="KW-0472">Membrane</keyword>
<proteinExistence type="predicted"/>
<evidence type="ECO:0000256" key="1">
    <source>
        <dbReference type="SAM" id="Phobius"/>
    </source>
</evidence>
<keyword evidence="1" id="KW-1133">Transmembrane helix</keyword>
<feature type="transmembrane region" description="Helical" evidence="1">
    <location>
        <begin position="12"/>
        <end position="37"/>
    </location>
</feature>
<sequence>MMMDRKTKTERSLYFLIANIPVIKAMMLAGNATATVISHQWSSKLSIFSMKTSTQEMAIAIKKKAFKPTDHLPNLVFGIDYLFLLLVNIFPTL</sequence>
<evidence type="ECO:0000313" key="3">
    <source>
        <dbReference type="Proteomes" id="UP000179118"/>
    </source>
</evidence>
<gene>
    <name evidence="2" type="ORF">A3D51_02880</name>
</gene>
<protein>
    <submittedName>
        <fullName evidence="2">Uncharacterized protein</fullName>
    </submittedName>
</protein>
<dbReference type="Proteomes" id="UP000179118">
    <property type="component" value="Unassembled WGS sequence"/>
</dbReference>
<comment type="caution">
    <text evidence="2">The sequence shown here is derived from an EMBL/GenBank/DDBJ whole genome shotgun (WGS) entry which is preliminary data.</text>
</comment>
<reference evidence="2 3" key="1">
    <citation type="journal article" date="2016" name="Nat. Commun.">
        <title>Thousands of microbial genomes shed light on interconnected biogeochemical processes in an aquifer system.</title>
        <authorList>
            <person name="Anantharaman K."/>
            <person name="Brown C.T."/>
            <person name="Hug L.A."/>
            <person name="Sharon I."/>
            <person name="Castelle C.J."/>
            <person name="Probst A.J."/>
            <person name="Thomas B.C."/>
            <person name="Singh A."/>
            <person name="Wilkins M.J."/>
            <person name="Karaoz U."/>
            <person name="Brodie E.L."/>
            <person name="Williams K.H."/>
            <person name="Hubbard S.S."/>
            <person name="Banfield J.F."/>
        </authorList>
    </citation>
    <scope>NUCLEOTIDE SEQUENCE [LARGE SCALE GENOMIC DNA]</scope>
</reference>
<accession>A0A1G2S757</accession>
<dbReference type="EMBL" id="MHUT01000012">
    <property type="protein sequence ID" value="OHA80943.1"/>
    <property type="molecule type" value="Genomic_DNA"/>
</dbReference>
<feature type="transmembrane region" description="Helical" evidence="1">
    <location>
        <begin position="72"/>
        <end position="90"/>
    </location>
</feature>
<dbReference type="AlphaFoldDB" id="A0A1G2S757"/>
<keyword evidence="1" id="KW-0812">Transmembrane</keyword>
<organism evidence="2 3">
    <name type="scientific">Candidatus Yonathbacteria bacterium RIFCSPHIGHO2_02_FULL_44_14</name>
    <dbReference type="NCBI Taxonomy" id="1802724"/>
    <lineage>
        <taxon>Bacteria</taxon>
        <taxon>Candidatus Yonathiibacteriota</taxon>
    </lineage>
</organism>